<keyword evidence="2" id="KW-1185">Reference proteome</keyword>
<sequence>MRPGHLILWGPSLQDAFPKVQEGRVQGETHQNRDNIPVCGRLDGLHHGRGLWTKKHTGRNS</sequence>
<comment type="caution">
    <text evidence="1">The sequence shown here is derived from an EMBL/GenBank/DDBJ whole genome shotgun (WGS) entry which is preliminary data.</text>
</comment>
<reference evidence="1" key="1">
    <citation type="submission" date="2020-10" db="EMBL/GenBank/DDBJ databases">
        <title>Chromosome-scale genome assembly of the Allis shad, Alosa alosa.</title>
        <authorList>
            <person name="Margot Z."/>
            <person name="Christophe K."/>
            <person name="Cabau C."/>
            <person name="Louis A."/>
            <person name="Berthelot C."/>
            <person name="Parey E."/>
            <person name="Roest Crollius H."/>
            <person name="Montfort J."/>
            <person name="Robinson-Rechavi M."/>
            <person name="Bucao C."/>
            <person name="Bouchez O."/>
            <person name="Gislard M."/>
            <person name="Lluch J."/>
            <person name="Milhes M."/>
            <person name="Lampietro C."/>
            <person name="Lopez Roques C."/>
            <person name="Donnadieu C."/>
            <person name="Braasch I."/>
            <person name="Desvignes T."/>
            <person name="Postlethwait J."/>
            <person name="Bobe J."/>
            <person name="Guiguen Y."/>
        </authorList>
    </citation>
    <scope>NUCLEOTIDE SEQUENCE</scope>
    <source>
        <strain evidence="1">M-15738</strain>
        <tissue evidence="1">Blood</tissue>
    </source>
</reference>
<accession>A0AAV6H608</accession>
<proteinExistence type="predicted"/>
<evidence type="ECO:0000313" key="2">
    <source>
        <dbReference type="Proteomes" id="UP000823561"/>
    </source>
</evidence>
<name>A0AAV6H608_9TELE</name>
<dbReference type="Proteomes" id="UP000823561">
    <property type="component" value="Chromosome 4"/>
</dbReference>
<dbReference type="AlphaFoldDB" id="A0AAV6H608"/>
<evidence type="ECO:0000313" key="1">
    <source>
        <dbReference type="EMBL" id="KAG5282758.1"/>
    </source>
</evidence>
<dbReference type="EMBL" id="JADWDJ010000004">
    <property type="protein sequence ID" value="KAG5282758.1"/>
    <property type="molecule type" value="Genomic_DNA"/>
</dbReference>
<protein>
    <submittedName>
        <fullName evidence="1">Uncharacterized protein</fullName>
    </submittedName>
</protein>
<organism evidence="1 2">
    <name type="scientific">Alosa alosa</name>
    <name type="common">allis shad</name>
    <dbReference type="NCBI Taxonomy" id="278164"/>
    <lineage>
        <taxon>Eukaryota</taxon>
        <taxon>Metazoa</taxon>
        <taxon>Chordata</taxon>
        <taxon>Craniata</taxon>
        <taxon>Vertebrata</taxon>
        <taxon>Euteleostomi</taxon>
        <taxon>Actinopterygii</taxon>
        <taxon>Neopterygii</taxon>
        <taxon>Teleostei</taxon>
        <taxon>Clupei</taxon>
        <taxon>Clupeiformes</taxon>
        <taxon>Clupeoidei</taxon>
        <taxon>Clupeidae</taxon>
        <taxon>Alosa</taxon>
    </lineage>
</organism>
<gene>
    <name evidence="1" type="ORF">AALO_G00059640</name>
</gene>